<evidence type="ECO:0000313" key="2">
    <source>
        <dbReference type="EMBL" id="ADJ14480.1"/>
    </source>
</evidence>
<gene>
    <name evidence="2" type="ordered locus">HacjB3_05445</name>
    <name evidence="3" type="ORF">C497_03820</name>
</gene>
<accession>D8J9V8</accession>
<dbReference type="EMBL" id="AOHV01000010">
    <property type="protein sequence ID" value="ELY40194.1"/>
    <property type="molecule type" value="Genomic_DNA"/>
</dbReference>
<feature type="compositionally biased region" description="Acidic residues" evidence="1">
    <location>
        <begin position="126"/>
        <end position="135"/>
    </location>
</feature>
<dbReference type="EMBL" id="CP002062">
    <property type="protein sequence ID" value="ADJ14480.1"/>
    <property type="molecule type" value="Genomic_DNA"/>
</dbReference>
<dbReference type="Proteomes" id="UP000011645">
    <property type="component" value="Unassembled WGS sequence"/>
</dbReference>
<organism evidence="2 4">
    <name type="scientific">Halalkalicoccus jeotgali (strain DSM 18796 / CECT 7217 / JCM 14584 / KCTC 4019 / B3)</name>
    <dbReference type="NCBI Taxonomy" id="795797"/>
    <lineage>
        <taxon>Archaea</taxon>
        <taxon>Methanobacteriati</taxon>
        <taxon>Methanobacteriota</taxon>
        <taxon>Stenosarchaea group</taxon>
        <taxon>Halobacteria</taxon>
        <taxon>Halobacteriales</taxon>
        <taxon>Halococcaceae</taxon>
        <taxon>Halalkalicoccus</taxon>
    </lineage>
</organism>
<dbReference type="GeneID" id="9418893"/>
<name>D8J9V8_HALJB</name>
<dbReference type="KEGG" id="hje:HacjB3_05445"/>
<keyword evidence="5" id="KW-1185">Reference proteome</keyword>
<evidence type="ECO:0000256" key="1">
    <source>
        <dbReference type="SAM" id="MobiDB-lite"/>
    </source>
</evidence>
<evidence type="ECO:0000313" key="5">
    <source>
        <dbReference type="Proteomes" id="UP000011645"/>
    </source>
</evidence>
<dbReference type="PATRIC" id="fig|795797.18.peg.1092"/>
<evidence type="ECO:0000313" key="4">
    <source>
        <dbReference type="Proteomes" id="UP000000390"/>
    </source>
</evidence>
<proteinExistence type="predicted"/>
<feature type="compositionally biased region" description="Acidic residues" evidence="1">
    <location>
        <begin position="164"/>
        <end position="173"/>
    </location>
</feature>
<feature type="region of interest" description="Disordered" evidence="1">
    <location>
        <begin position="36"/>
        <end position="199"/>
    </location>
</feature>
<feature type="region of interest" description="Disordered" evidence="1">
    <location>
        <begin position="1"/>
        <end position="23"/>
    </location>
</feature>
<protein>
    <submittedName>
        <fullName evidence="2">Uncharacterized protein</fullName>
    </submittedName>
</protein>
<dbReference type="HOGENOM" id="CLU_1369491_0_0_2"/>
<dbReference type="Proteomes" id="UP000000390">
    <property type="component" value="Chromosome"/>
</dbReference>
<sequence length="199" mass="21240">MADDTQEYQVLNEPIAGTQPGETIELSPDVASAFEDNLHPADEDLPDDEFRSQVVGGNGGPSTLADQPGPVEAGEYRVHRTPIGDAQPGDIEHFEAGIARAFADNLLPTDGDEDPESESGTTDTETSTDADDGTNPEDSGSEKSFDSPEEFLDQTIPEIKSDLEVADLTDEQLETLRETEAGGDDRDGVKNAIGDYLAE</sequence>
<reference evidence="3 5" key="2">
    <citation type="journal article" date="2014" name="PLoS Genet.">
        <title>Phylogenetically driven sequencing of extremely halophilic archaea reveals strategies for static and dynamic osmo-response.</title>
        <authorList>
            <person name="Becker E.A."/>
            <person name="Seitzer P.M."/>
            <person name="Tritt A."/>
            <person name="Larsen D."/>
            <person name="Krusor M."/>
            <person name="Yao A.I."/>
            <person name="Wu D."/>
            <person name="Madern D."/>
            <person name="Eisen J.A."/>
            <person name="Darling A.E."/>
            <person name="Facciotti M.T."/>
        </authorList>
    </citation>
    <scope>NUCLEOTIDE SEQUENCE [LARGE SCALE GENOMIC DNA]</scope>
    <source>
        <strain evidence="3">B3</strain>
        <strain evidence="5">DSM 18796 / CECT 7217 / JCM 14584 / KCTC 4019 / B3</strain>
    </source>
</reference>
<reference evidence="2 4" key="1">
    <citation type="journal article" date="2010" name="J. Bacteriol.">
        <title>Complete genome sequence of Halalkalicoccus jeotgali B3(T), an extremely halophilic archaeon.</title>
        <authorList>
            <person name="Roh S.W."/>
            <person name="Nam Y.D."/>
            <person name="Nam S.H."/>
            <person name="Choi S.H."/>
            <person name="Park H.S."/>
            <person name="Bae J.W."/>
        </authorList>
    </citation>
    <scope>NUCLEOTIDE SEQUENCE [LARGE SCALE GENOMIC DNA]</scope>
    <source>
        <strain evidence="2">B3</strain>
        <strain evidence="4">DSM 18796 / CECT 7217 / JCM 14584 / KCTC 4019 / B3</strain>
    </source>
</reference>
<evidence type="ECO:0000313" key="3">
    <source>
        <dbReference type="EMBL" id="ELY40194.1"/>
    </source>
</evidence>
<dbReference type="STRING" id="795797.HacjB3_05445"/>
<dbReference type="AlphaFoldDB" id="D8J9V8"/>
<feature type="compositionally biased region" description="Basic and acidic residues" evidence="1">
    <location>
        <begin position="174"/>
        <end position="189"/>
    </location>
</feature>
<dbReference type="RefSeq" id="WP_008414622.1">
    <property type="nucleotide sequence ID" value="NC_014297.1"/>
</dbReference>